<organism evidence="6 7">
    <name type="scientific">Portunus trituberculatus</name>
    <name type="common">Swimming crab</name>
    <name type="synonym">Neptunus trituberculatus</name>
    <dbReference type="NCBI Taxonomy" id="210409"/>
    <lineage>
        <taxon>Eukaryota</taxon>
        <taxon>Metazoa</taxon>
        <taxon>Ecdysozoa</taxon>
        <taxon>Arthropoda</taxon>
        <taxon>Crustacea</taxon>
        <taxon>Multicrustacea</taxon>
        <taxon>Malacostraca</taxon>
        <taxon>Eumalacostraca</taxon>
        <taxon>Eucarida</taxon>
        <taxon>Decapoda</taxon>
        <taxon>Pleocyemata</taxon>
        <taxon>Brachyura</taxon>
        <taxon>Eubrachyura</taxon>
        <taxon>Portunoidea</taxon>
        <taxon>Portunidae</taxon>
        <taxon>Portuninae</taxon>
        <taxon>Portunus</taxon>
    </lineage>
</organism>
<evidence type="ECO:0000256" key="5">
    <source>
        <dbReference type="SAM" id="Phobius"/>
    </source>
</evidence>
<dbReference type="Gene3D" id="1.20.1250.20">
    <property type="entry name" value="MFS general substrate transporter like domains"/>
    <property type="match status" value="1"/>
</dbReference>
<keyword evidence="7" id="KW-1185">Reference proteome</keyword>
<name>A0A5B7JLN0_PORTR</name>
<dbReference type="EMBL" id="VSRR010097168">
    <property type="protein sequence ID" value="MPC94077.1"/>
    <property type="molecule type" value="Genomic_DNA"/>
</dbReference>
<evidence type="ECO:0000256" key="4">
    <source>
        <dbReference type="ARBA" id="ARBA00023136"/>
    </source>
</evidence>
<keyword evidence="2 5" id="KW-0812">Transmembrane</keyword>
<dbReference type="GO" id="GO:0022857">
    <property type="term" value="F:transmembrane transporter activity"/>
    <property type="evidence" value="ECO:0007669"/>
    <property type="project" value="InterPro"/>
</dbReference>
<dbReference type="Pfam" id="PF00083">
    <property type="entry name" value="Sugar_tr"/>
    <property type="match status" value="1"/>
</dbReference>
<evidence type="ECO:0000256" key="2">
    <source>
        <dbReference type="ARBA" id="ARBA00022692"/>
    </source>
</evidence>
<keyword evidence="3 5" id="KW-1133">Transmembrane helix</keyword>
<feature type="transmembrane region" description="Helical" evidence="5">
    <location>
        <begin position="6"/>
        <end position="25"/>
    </location>
</feature>
<reference evidence="6 7" key="1">
    <citation type="submission" date="2019-05" db="EMBL/GenBank/DDBJ databases">
        <title>Another draft genome of Portunus trituberculatus and its Hox gene families provides insights of decapod evolution.</title>
        <authorList>
            <person name="Jeong J.-H."/>
            <person name="Song I."/>
            <person name="Kim S."/>
            <person name="Choi T."/>
            <person name="Kim D."/>
            <person name="Ryu S."/>
            <person name="Kim W."/>
        </authorList>
    </citation>
    <scope>NUCLEOTIDE SEQUENCE [LARGE SCALE GENOMIC DNA]</scope>
    <source>
        <tissue evidence="6">Muscle</tissue>
    </source>
</reference>
<protein>
    <submittedName>
        <fullName evidence="6">Uncharacterized protein</fullName>
    </submittedName>
</protein>
<evidence type="ECO:0000313" key="7">
    <source>
        <dbReference type="Proteomes" id="UP000324222"/>
    </source>
</evidence>
<evidence type="ECO:0000256" key="3">
    <source>
        <dbReference type="ARBA" id="ARBA00022989"/>
    </source>
</evidence>
<evidence type="ECO:0000256" key="1">
    <source>
        <dbReference type="ARBA" id="ARBA00004370"/>
    </source>
</evidence>
<dbReference type="Proteomes" id="UP000324222">
    <property type="component" value="Unassembled WGS sequence"/>
</dbReference>
<dbReference type="InterPro" id="IPR005828">
    <property type="entry name" value="MFS_sugar_transport-like"/>
</dbReference>
<gene>
    <name evidence="6" type="ORF">E2C01_089229</name>
</gene>
<keyword evidence="4 5" id="KW-0472">Membrane</keyword>
<proteinExistence type="predicted"/>
<dbReference type="GO" id="GO:0016020">
    <property type="term" value="C:membrane"/>
    <property type="evidence" value="ECO:0007669"/>
    <property type="project" value="UniProtKB-SubCell"/>
</dbReference>
<comment type="subcellular location">
    <subcellularLocation>
        <location evidence="1">Membrane</location>
    </subcellularLocation>
</comment>
<comment type="caution">
    <text evidence="6">The sequence shown here is derived from an EMBL/GenBank/DDBJ whole genome shotgun (WGS) entry which is preliminary data.</text>
</comment>
<dbReference type="AlphaFoldDB" id="A0A5B7JLN0"/>
<dbReference type="InterPro" id="IPR036259">
    <property type="entry name" value="MFS_trans_sf"/>
</dbReference>
<dbReference type="OrthoDB" id="6339427at2759"/>
<sequence length="66" mass="7227">MDPDAITAIAEVLRVAGTLAAIFLLDRLGRRYCLISHVINAVCMIDLGTYVHMAKAAAPDDDTYYK</sequence>
<evidence type="ECO:0000313" key="6">
    <source>
        <dbReference type="EMBL" id="MPC94077.1"/>
    </source>
</evidence>
<accession>A0A5B7JLN0</accession>